<keyword evidence="7 8" id="KW-0472">Membrane</keyword>
<comment type="similarity">
    <text evidence="2">Belongs to the resistance-nodulation-cell division (RND) (TC 2.A.6) family.</text>
</comment>
<dbReference type="InterPro" id="IPR027463">
    <property type="entry name" value="AcrB_DN_DC_subdom"/>
</dbReference>
<sequence>MLSKIIDISLKQRLLVLISFTLIALFGYQSYKDIPIDAFPDITPNQVVIYTESDGNSAEDIEKLVTYPIEIALSGLKGVKSITSNSIFGLSYVSVFFEDGLDNYFIRQLVYQRLSSVDIPEGWGKPTIGPNTTGLGQVFWYEIKNENKTYSLSKIRELQEYTIAPLLKGINGVEEVVSWGGYEKQYSISILPHKLQEFDIKYQDVLEAIRSSNISAGGQYLEFNDEQYLIQGSGFYNSLEDIENSIIKHTTNGSIKIKDISKVSISTSPRFGAISIDTKESVIGMVLQRTGTNASKVVENIKQKLPLINKTLPKGVEIRTVYDRSDITKKALNTMQSALISGIILVTIILFLFLFELRSAFIVVLSIPMSLLLAFIFMRYLGISSNLMSLSGLAIAIGMIVDATIVIVENSFRNMKNNQSIKDTIKKSTKEVISPITFATLIIIAVFIPLLSLDGLAGKLYYPMILNIVLVMISSLIVALVLVPPLCYYLLKPKEDSKNLFLNKVKSIYSWLLDLSLSHPKKIVFTISIIFVSSCTLLLFQGKEFMPKLNEESIMYRMIALPGTSLTHSTKMASQVEDYILKNYKNEVSSVLSMIGRSEKGETAQANYMEVLLNLKESIPNIKQLGVEMTQNLKEEFPYLQFVPTQPIAMRIEELLEGIQSELGIKIYGEDQKVLNQLASKVQNTLKPMKSLNEIEVESQLGQAQIQIKPRYDKLSTYGVTVSEVMDIINYALGEKEITQKIEGLKRYPIVAKLPKTDIQSIKKLSIKTSSGAIVSLDELCSITIKESPAFIKRENLSKYIVLSVEVQNQDVASFVNEANELLDNLSLEDGYYLKWVGDFKNLQETTNKLMLIIPITLLLVMLLLYMAFNSLKKTMLILLNVPLALIGAIVALILAKVYLSISAIVGFIIVFAIAVLNAIVLVSFIDSLLISSKENLSSIIKQASLLRLRPVLMTAFTTLLGILPLLFTSGVGSEIQYPLAIVVTGGIISSTILTLLILPTMYFLFYRE</sequence>
<feature type="transmembrane region" description="Helical" evidence="8">
    <location>
        <begin position="902"/>
        <end position="926"/>
    </location>
</feature>
<dbReference type="SUPFAM" id="SSF82714">
    <property type="entry name" value="Multidrug efflux transporter AcrB TolC docking domain, DN and DC subdomains"/>
    <property type="match status" value="2"/>
</dbReference>
<dbReference type="GO" id="GO:0042910">
    <property type="term" value="F:xenobiotic transmembrane transporter activity"/>
    <property type="evidence" value="ECO:0007669"/>
    <property type="project" value="TreeGrafter"/>
</dbReference>
<comment type="subcellular location">
    <subcellularLocation>
        <location evidence="1">Cell membrane</location>
        <topology evidence="1">Multi-pass membrane protein</topology>
    </subcellularLocation>
</comment>
<evidence type="ECO:0000313" key="9">
    <source>
        <dbReference type="EMBL" id="CAA6807458.1"/>
    </source>
</evidence>
<dbReference type="Gene3D" id="3.30.2090.10">
    <property type="entry name" value="Multidrug efflux transporter AcrB TolC docking domain, DN and DC subdomains"/>
    <property type="match status" value="2"/>
</dbReference>
<keyword evidence="3" id="KW-0813">Transport</keyword>
<feature type="transmembrane region" description="Helical" evidence="8">
    <location>
        <begin position="523"/>
        <end position="540"/>
    </location>
</feature>
<dbReference type="SUPFAM" id="SSF82693">
    <property type="entry name" value="Multidrug efflux transporter AcrB pore domain, PN1, PN2, PC1 and PC2 subdomains"/>
    <property type="match status" value="2"/>
</dbReference>
<dbReference type="AlphaFoldDB" id="A0A6S6SWU9"/>
<evidence type="ECO:0000256" key="5">
    <source>
        <dbReference type="ARBA" id="ARBA00022692"/>
    </source>
</evidence>
<evidence type="ECO:0000256" key="7">
    <source>
        <dbReference type="ARBA" id="ARBA00023136"/>
    </source>
</evidence>
<dbReference type="PANTHER" id="PTHR32063:SF24">
    <property type="entry name" value="CATION EFFLUX SYSTEM (ACRB_ACRD_ACRF FAMILY)"/>
    <property type="match status" value="1"/>
</dbReference>
<keyword evidence="4" id="KW-1003">Cell membrane</keyword>
<dbReference type="NCBIfam" id="TIGR00914">
    <property type="entry name" value="2A0601"/>
    <property type="match status" value="1"/>
</dbReference>
<feature type="transmembrane region" description="Helical" evidence="8">
    <location>
        <begin position="980"/>
        <end position="1006"/>
    </location>
</feature>
<evidence type="ECO:0000256" key="4">
    <source>
        <dbReference type="ARBA" id="ARBA00022475"/>
    </source>
</evidence>
<accession>A0A6S6SWU9</accession>
<dbReference type="PANTHER" id="PTHR32063">
    <property type="match status" value="1"/>
</dbReference>
<evidence type="ECO:0000256" key="1">
    <source>
        <dbReference type="ARBA" id="ARBA00004651"/>
    </source>
</evidence>
<evidence type="ECO:0000256" key="3">
    <source>
        <dbReference type="ARBA" id="ARBA00022448"/>
    </source>
</evidence>
<dbReference type="GO" id="GO:0008324">
    <property type="term" value="F:monoatomic cation transmembrane transporter activity"/>
    <property type="evidence" value="ECO:0007669"/>
    <property type="project" value="InterPro"/>
</dbReference>
<gene>
    <name evidence="9" type="ORF">HELGO_WM14810</name>
</gene>
<dbReference type="Pfam" id="PF00873">
    <property type="entry name" value="ACR_tran"/>
    <property type="match status" value="1"/>
</dbReference>
<organism evidence="9">
    <name type="scientific">uncultured Campylobacterales bacterium</name>
    <dbReference type="NCBI Taxonomy" id="352960"/>
    <lineage>
        <taxon>Bacteria</taxon>
        <taxon>Pseudomonadati</taxon>
        <taxon>Campylobacterota</taxon>
        <taxon>Epsilonproteobacteria</taxon>
        <taxon>Campylobacterales</taxon>
        <taxon>environmental samples</taxon>
    </lineage>
</organism>
<feature type="transmembrane region" description="Helical" evidence="8">
    <location>
        <begin position="464"/>
        <end position="491"/>
    </location>
</feature>
<evidence type="ECO:0000256" key="8">
    <source>
        <dbReference type="SAM" id="Phobius"/>
    </source>
</evidence>
<evidence type="ECO:0000256" key="6">
    <source>
        <dbReference type="ARBA" id="ARBA00022989"/>
    </source>
</evidence>
<dbReference type="Gene3D" id="1.20.1640.10">
    <property type="entry name" value="Multidrug efflux transporter AcrB transmembrane domain"/>
    <property type="match status" value="2"/>
</dbReference>
<keyword evidence="5 8" id="KW-0812">Transmembrane</keyword>
<dbReference type="Gene3D" id="3.30.70.1320">
    <property type="entry name" value="Multidrug efflux transporter AcrB pore domain like"/>
    <property type="match status" value="1"/>
</dbReference>
<dbReference type="SUPFAM" id="SSF82866">
    <property type="entry name" value="Multidrug efflux transporter AcrB transmembrane domain"/>
    <property type="match status" value="2"/>
</dbReference>
<dbReference type="Gene3D" id="3.30.70.1440">
    <property type="entry name" value="Multidrug efflux transporter AcrB pore domain"/>
    <property type="match status" value="1"/>
</dbReference>
<feature type="transmembrane region" description="Helical" evidence="8">
    <location>
        <begin position="850"/>
        <end position="869"/>
    </location>
</feature>
<feature type="transmembrane region" description="Helical" evidence="8">
    <location>
        <begin position="12"/>
        <end position="31"/>
    </location>
</feature>
<dbReference type="EMBL" id="CACVAW010000026">
    <property type="protein sequence ID" value="CAA6807458.1"/>
    <property type="molecule type" value="Genomic_DNA"/>
</dbReference>
<proteinExistence type="inferred from homology"/>
<feature type="transmembrane region" description="Helical" evidence="8">
    <location>
        <begin position="362"/>
        <end position="381"/>
    </location>
</feature>
<name>A0A6S6SWU9_9BACT</name>
<feature type="transmembrane region" description="Helical" evidence="8">
    <location>
        <begin position="335"/>
        <end position="355"/>
    </location>
</feature>
<dbReference type="PRINTS" id="PR00702">
    <property type="entry name" value="ACRIFLAVINRP"/>
</dbReference>
<dbReference type="InterPro" id="IPR001036">
    <property type="entry name" value="Acrflvin-R"/>
</dbReference>
<feature type="transmembrane region" description="Helical" evidence="8">
    <location>
        <begin position="947"/>
        <end position="968"/>
    </location>
</feature>
<feature type="transmembrane region" description="Helical" evidence="8">
    <location>
        <begin position="432"/>
        <end position="452"/>
    </location>
</feature>
<dbReference type="InterPro" id="IPR004763">
    <property type="entry name" value="CusA-like"/>
</dbReference>
<dbReference type="GO" id="GO:0005886">
    <property type="term" value="C:plasma membrane"/>
    <property type="evidence" value="ECO:0007669"/>
    <property type="project" value="UniProtKB-SubCell"/>
</dbReference>
<reference evidence="9" key="1">
    <citation type="submission" date="2020-01" db="EMBL/GenBank/DDBJ databases">
        <authorList>
            <person name="Meier V. D."/>
            <person name="Meier V D."/>
        </authorList>
    </citation>
    <scope>NUCLEOTIDE SEQUENCE</scope>
    <source>
        <strain evidence="9">HLG_WM_MAG_12</strain>
    </source>
</reference>
<feature type="transmembrane region" description="Helical" evidence="8">
    <location>
        <begin position="387"/>
        <end position="412"/>
    </location>
</feature>
<dbReference type="Gene3D" id="3.30.70.1430">
    <property type="entry name" value="Multidrug efflux transporter AcrB pore domain"/>
    <property type="match status" value="2"/>
</dbReference>
<protein>
    <submittedName>
        <fullName evidence="9">Cobalt-zinc-cadmium resistance protein CzcA Cation efflux system protein CusA</fullName>
    </submittedName>
</protein>
<evidence type="ECO:0000256" key="2">
    <source>
        <dbReference type="ARBA" id="ARBA00010942"/>
    </source>
</evidence>
<feature type="transmembrane region" description="Helical" evidence="8">
    <location>
        <begin position="876"/>
        <end position="896"/>
    </location>
</feature>
<keyword evidence="6 8" id="KW-1133">Transmembrane helix</keyword>